<proteinExistence type="predicted"/>
<reference evidence="1 2" key="1">
    <citation type="submission" date="2011-04" db="EMBL/GenBank/DDBJ databases">
        <authorList>
            <person name="Muzny D."/>
            <person name="Qin X."/>
            <person name="Deng J."/>
            <person name="Jiang H."/>
            <person name="Liu Y."/>
            <person name="Qu J."/>
            <person name="Song X.-Z."/>
            <person name="Zhang L."/>
            <person name="Thornton R."/>
            <person name="Coyle M."/>
            <person name="Francisco L."/>
            <person name="Jackson L."/>
            <person name="Javaid M."/>
            <person name="Korchina V."/>
            <person name="Kovar C."/>
            <person name="Mata R."/>
            <person name="Mathew T."/>
            <person name="Ngo R."/>
            <person name="Nguyen L."/>
            <person name="Nguyen N."/>
            <person name="Okwuonu G."/>
            <person name="Ongeri F."/>
            <person name="Pham C."/>
            <person name="Simmons D."/>
            <person name="Wilczek-Boney K."/>
            <person name="Hale W."/>
            <person name="Jakkamsetti A."/>
            <person name="Pham P."/>
            <person name="Ruth R."/>
            <person name="San Lucas F."/>
            <person name="Warren J."/>
            <person name="Zhang J."/>
            <person name="Zhao Z."/>
            <person name="Zhou C."/>
            <person name="Zhu D."/>
            <person name="Lee S."/>
            <person name="Bess C."/>
            <person name="Blankenburg K."/>
            <person name="Forbes L."/>
            <person name="Fu Q."/>
            <person name="Gubbala S."/>
            <person name="Hirani K."/>
            <person name="Jayaseelan J.C."/>
            <person name="Lara F."/>
            <person name="Munidasa M."/>
            <person name="Palculict T."/>
            <person name="Patil S."/>
            <person name="Pu L.-L."/>
            <person name="Saada N."/>
            <person name="Tang L."/>
            <person name="Weissenberger G."/>
            <person name="Zhu Y."/>
            <person name="Hemphill L."/>
            <person name="Shang Y."/>
            <person name="Youmans B."/>
            <person name="Ayvaz T."/>
            <person name="Ross M."/>
            <person name="Santibanez J."/>
            <person name="Aqrawi P."/>
            <person name="Gross S."/>
            <person name="Joshi V."/>
            <person name="Fowler G."/>
            <person name="Nazareth L."/>
            <person name="Reid J."/>
            <person name="Worley K."/>
            <person name="Petrosino J."/>
            <person name="Highlander S."/>
            <person name="Gibbs R."/>
        </authorList>
    </citation>
    <scope>NUCLEOTIDE SEQUENCE [LARGE SCALE GENOMIC DNA]</scope>
    <source>
        <strain evidence="1 2">ATCC 700821</strain>
    </source>
</reference>
<dbReference type="Proteomes" id="UP000004123">
    <property type="component" value="Unassembled WGS sequence"/>
</dbReference>
<protein>
    <submittedName>
        <fullName evidence="1">Uncharacterized protein</fullName>
    </submittedName>
</protein>
<evidence type="ECO:0000313" key="1">
    <source>
        <dbReference type="EMBL" id="EGQ14843.1"/>
    </source>
</evidence>
<dbReference type="EMBL" id="AFPY01000104">
    <property type="protein sequence ID" value="EGQ14843.1"/>
    <property type="molecule type" value="Genomic_DNA"/>
</dbReference>
<accession>F9DK95</accession>
<name>F9DK95_9BACT</name>
<dbReference type="HOGENOM" id="CLU_2956835_0_0_10"/>
<sequence>MGRFAVPAYIYTPTKEKLMEAEEMNIQPRNINGGEASTMNLPIRLAVCALQNCGMCGVE</sequence>
<dbReference type="AlphaFoldDB" id="F9DK95"/>
<comment type="caution">
    <text evidence="1">The sequence shown here is derived from an EMBL/GenBank/DDBJ whole genome shotgun (WGS) entry which is preliminary data.</text>
</comment>
<dbReference type="STRING" id="997353.HMPREF9144_2087"/>
<evidence type="ECO:0000313" key="2">
    <source>
        <dbReference type="Proteomes" id="UP000004123"/>
    </source>
</evidence>
<organism evidence="1 2">
    <name type="scientific">Prevotella pallens ATCC 700821</name>
    <dbReference type="NCBI Taxonomy" id="997353"/>
    <lineage>
        <taxon>Bacteria</taxon>
        <taxon>Pseudomonadati</taxon>
        <taxon>Bacteroidota</taxon>
        <taxon>Bacteroidia</taxon>
        <taxon>Bacteroidales</taxon>
        <taxon>Prevotellaceae</taxon>
        <taxon>Prevotella</taxon>
    </lineage>
</organism>
<gene>
    <name evidence="1" type="ORF">HMPREF9144_2087</name>
</gene>